<keyword evidence="9" id="KW-0119">Carbohydrate metabolism</keyword>
<organism evidence="14 15">
    <name type="scientific">Sanghuangporus baumii</name>
    <name type="common">Phellinus baumii</name>
    <dbReference type="NCBI Taxonomy" id="108892"/>
    <lineage>
        <taxon>Eukaryota</taxon>
        <taxon>Fungi</taxon>
        <taxon>Dikarya</taxon>
        <taxon>Basidiomycota</taxon>
        <taxon>Agaricomycotina</taxon>
        <taxon>Agaricomycetes</taxon>
        <taxon>Hymenochaetales</taxon>
        <taxon>Hymenochaetaceae</taxon>
        <taxon>Sanghuangporus</taxon>
    </lineage>
</organism>
<evidence type="ECO:0000256" key="9">
    <source>
        <dbReference type="ARBA" id="ARBA00023277"/>
    </source>
</evidence>
<comment type="caution">
    <text evidence="14">The sequence shown here is derived from an EMBL/GenBank/DDBJ whole genome shotgun (WGS) entry which is preliminary data.</text>
</comment>
<keyword evidence="7 14" id="KW-0378">Hydrolase</keyword>
<evidence type="ECO:0000256" key="8">
    <source>
        <dbReference type="ARBA" id="ARBA00023136"/>
    </source>
</evidence>
<evidence type="ECO:0000313" key="14">
    <source>
        <dbReference type="EMBL" id="OCB91674.1"/>
    </source>
</evidence>
<evidence type="ECO:0000256" key="10">
    <source>
        <dbReference type="ARBA" id="ARBA00023288"/>
    </source>
</evidence>
<dbReference type="PANTHER" id="PTHR46471:SF2">
    <property type="entry name" value="CHITIN DEACETYLASE-RELATED"/>
    <property type="match status" value="1"/>
</dbReference>
<evidence type="ECO:0000256" key="2">
    <source>
        <dbReference type="ARBA" id="ARBA00004609"/>
    </source>
</evidence>
<protein>
    <submittedName>
        <fullName evidence="14">Glycoside hydrolase/deacetylase</fullName>
    </submittedName>
</protein>
<keyword evidence="15" id="KW-1185">Reference proteome</keyword>
<dbReference type="GO" id="GO:0046872">
    <property type="term" value="F:metal ion binding"/>
    <property type="evidence" value="ECO:0007669"/>
    <property type="project" value="UniProtKB-KW"/>
</dbReference>
<keyword evidence="4" id="KW-0336">GPI-anchor</keyword>
<keyword evidence="11" id="KW-0961">Cell wall biogenesis/degradation</keyword>
<dbReference type="OrthoDB" id="2125469at2759"/>
<keyword evidence="5" id="KW-0479">Metal-binding</keyword>
<dbReference type="SUPFAM" id="SSF88713">
    <property type="entry name" value="Glycoside hydrolase/deacetylase"/>
    <property type="match status" value="1"/>
</dbReference>
<evidence type="ECO:0000259" key="13">
    <source>
        <dbReference type="PROSITE" id="PS51677"/>
    </source>
</evidence>
<keyword evidence="4" id="KW-0325">Glycoprotein</keyword>
<proteinExistence type="predicted"/>
<evidence type="ECO:0000256" key="6">
    <source>
        <dbReference type="ARBA" id="ARBA00022729"/>
    </source>
</evidence>
<dbReference type="PANTHER" id="PTHR46471">
    <property type="entry name" value="CHITIN DEACETYLASE"/>
    <property type="match status" value="1"/>
</dbReference>
<dbReference type="PROSITE" id="PS51677">
    <property type="entry name" value="NODB"/>
    <property type="match status" value="1"/>
</dbReference>
<dbReference type="GO" id="GO:0005886">
    <property type="term" value="C:plasma membrane"/>
    <property type="evidence" value="ECO:0007669"/>
    <property type="project" value="UniProtKB-SubCell"/>
</dbReference>
<gene>
    <name evidence="14" type="ORF">A7U60_g1071</name>
</gene>
<dbReference type="GO" id="GO:0071555">
    <property type="term" value="P:cell wall organization"/>
    <property type="evidence" value="ECO:0007669"/>
    <property type="project" value="UniProtKB-KW"/>
</dbReference>
<evidence type="ECO:0000256" key="1">
    <source>
        <dbReference type="ARBA" id="ARBA00001941"/>
    </source>
</evidence>
<evidence type="ECO:0000256" key="3">
    <source>
        <dbReference type="ARBA" id="ARBA00022475"/>
    </source>
</evidence>
<feature type="signal peptide" evidence="12">
    <location>
        <begin position="1"/>
        <end position="19"/>
    </location>
</feature>
<keyword evidence="10" id="KW-0449">Lipoprotein</keyword>
<dbReference type="GO" id="GO:0016810">
    <property type="term" value="F:hydrolase activity, acting on carbon-nitrogen (but not peptide) bonds"/>
    <property type="evidence" value="ECO:0007669"/>
    <property type="project" value="InterPro"/>
</dbReference>
<dbReference type="GO" id="GO:0098552">
    <property type="term" value="C:side of membrane"/>
    <property type="evidence" value="ECO:0007669"/>
    <property type="project" value="UniProtKB-KW"/>
</dbReference>
<dbReference type="Pfam" id="PF01522">
    <property type="entry name" value="Polysacc_deac_1"/>
    <property type="match status" value="1"/>
</dbReference>
<keyword evidence="3" id="KW-1003">Cell membrane</keyword>
<keyword evidence="6 12" id="KW-0732">Signal</keyword>
<comment type="cofactor">
    <cofactor evidence="1">
        <name>Co(2+)</name>
        <dbReference type="ChEBI" id="CHEBI:48828"/>
    </cofactor>
</comment>
<evidence type="ECO:0000256" key="4">
    <source>
        <dbReference type="ARBA" id="ARBA00022622"/>
    </source>
</evidence>
<feature type="domain" description="NodB homology" evidence="13">
    <location>
        <begin position="41"/>
        <end position="226"/>
    </location>
</feature>
<dbReference type="InterPro" id="IPR011330">
    <property type="entry name" value="Glyco_hydro/deAcase_b/a-brl"/>
</dbReference>
<comment type="subcellular location">
    <subcellularLocation>
        <location evidence="2">Cell membrane</location>
        <topology evidence="2">Lipid-anchor</topology>
        <topology evidence="2">GPI-anchor</topology>
    </subcellularLocation>
</comment>
<evidence type="ECO:0000256" key="5">
    <source>
        <dbReference type="ARBA" id="ARBA00022723"/>
    </source>
</evidence>
<accession>A0A9Q5I4U6</accession>
<sequence>MFSELILLTALCTARFTAAGLTRYGSSGCRAEVYSSCTVPNTVAITFHDGPYIFSKDLVDIFNEMDAKATFFVNGANWKCIYNDDMVDTIRYAHDAGHLIGSHGWNHFNLSEQSAETINEQMEKLEVALERIIGVTPAWMRPPNGSYNDVVREVSTRRGQSIILWDFNANDAYGATPEEIKDAYHELAEQHPSTALTINLEVKESTVYDVIPYAIDQFKSKGYELVTVSECLGGFSDYQRVTTRSEKDDSWAC</sequence>
<feature type="chain" id="PRO_5040230354" evidence="12">
    <location>
        <begin position="20"/>
        <end position="253"/>
    </location>
</feature>
<evidence type="ECO:0000256" key="7">
    <source>
        <dbReference type="ARBA" id="ARBA00022801"/>
    </source>
</evidence>
<dbReference type="CDD" id="cd10951">
    <property type="entry name" value="CE4_ClCDA_like"/>
    <property type="match status" value="1"/>
</dbReference>
<dbReference type="Proteomes" id="UP000757232">
    <property type="component" value="Unassembled WGS sequence"/>
</dbReference>
<evidence type="ECO:0000313" key="15">
    <source>
        <dbReference type="Proteomes" id="UP000757232"/>
    </source>
</evidence>
<evidence type="ECO:0000256" key="11">
    <source>
        <dbReference type="ARBA" id="ARBA00023316"/>
    </source>
</evidence>
<dbReference type="InterPro" id="IPR002509">
    <property type="entry name" value="NODB_dom"/>
</dbReference>
<dbReference type="Gene3D" id="3.20.20.370">
    <property type="entry name" value="Glycoside hydrolase/deacetylase"/>
    <property type="match status" value="1"/>
</dbReference>
<dbReference type="GO" id="GO:0005975">
    <property type="term" value="P:carbohydrate metabolic process"/>
    <property type="evidence" value="ECO:0007669"/>
    <property type="project" value="InterPro"/>
</dbReference>
<dbReference type="EMBL" id="LNZH02000073">
    <property type="protein sequence ID" value="OCB91674.1"/>
    <property type="molecule type" value="Genomic_DNA"/>
</dbReference>
<name>A0A9Q5I4U6_SANBA</name>
<keyword evidence="8" id="KW-0472">Membrane</keyword>
<dbReference type="AlphaFoldDB" id="A0A9Q5I4U6"/>
<reference evidence="14" key="1">
    <citation type="submission" date="2016-06" db="EMBL/GenBank/DDBJ databases">
        <title>Draft Genome sequence of the fungus Inonotus baumii.</title>
        <authorList>
            <person name="Zhu H."/>
            <person name="Lin W."/>
        </authorList>
    </citation>
    <scope>NUCLEOTIDE SEQUENCE</scope>
    <source>
        <strain evidence="14">821</strain>
    </source>
</reference>
<evidence type="ECO:0000256" key="12">
    <source>
        <dbReference type="SAM" id="SignalP"/>
    </source>
</evidence>